<dbReference type="GO" id="GO:0005737">
    <property type="term" value="C:cytoplasm"/>
    <property type="evidence" value="ECO:0007669"/>
    <property type="project" value="UniProtKB-SubCell"/>
</dbReference>
<dbReference type="NCBIfam" id="TIGR03652">
    <property type="entry name" value="FeS_repair_RIC"/>
    <property type="match status" value="1"/>
</dbReference>
<dbReference type="AlphaFoldDB" id="A0A8J6XTR6"/>
<keyword evidence="4" id="KW-0408">Iron</keyword>
<dbReference type="Pfam" id="PF04405">
    <property type="entry name" value="ScdA_N"/>
    <property type="match status" value="1"/>
</dbReference>
<dbReference type="PANTHER" id="PTHR36438:SF1">
    <property type="entry name" value="IRON-SULFUR CLUSTER REPAIR PROTEIN YTFE"/>
    <property type="match status" value="1"/>
</dbReference>
<proteinExistence type="predicted"/>
<accession>A0A8J6XTR6</accession>
<evidence type="ECO:0000256" key="2">
    <source>
        <dbReference type="ARBA" id="ARBA00022490"/>
    </source>
</evidence>
<protein>
    <submittedName>
        <fullName evidence="7">Iron-sulfur cluster repair di-iron protein</fullName>
    </submittedName>
</protein>
<name>A0A8J6XTR6_9BACT</name>
<dbReference type="InterPro" id="IPR038062">
    <property type="entry name" value="ScdA-like_N_sf"/>
</dbReference>
<comment type="caution">
    <text evidence="7">The sequence shown here is derived from an EMBL/GenBank/DDBJ whole genome shotgun (WGS) entry which is preliminary data.</text>
</comment>
<evidence type="ECO:0000256" key="3">
    <source>
        <dbReference type="ARBA" id="ARBA00022723"/>
    </source>
</evidence>
<sequence length="225" mass="25319">MTMDTLTTVGEIATEHPLATRVFARHGIDFCCGGGVSLKEACETRGLDLDLVLAEIEKETGEGPNDTRRWDQEPLTDLIDHILVTYHRPLDEELPRLHDMAVKVLDVHRDKAEQTLTDLLATYQALKAELEQHMAKEEQILFPMIRQGRGAMAGGPIHVMEAEHESAGAALARLRSLTNDYQVPEEACNTWRALWHGLQALEHELHSHIHLENNILFPRAQTESV</sequence>
<keyword evidence="2" id="KW-0963">Cytoplasm</keyword>
<keyword evidence="3" id="KW-0479">Metal-binding</keyword>
<dbReference type="Gene3D" id="1.10.3910.10">
    <property type="entry name" value="SP0561-like"/>
    <property type="match status" value="1"/>
</dbReference>
<reference evidence="7 8" key="1">
    <citation type="submission" date="2020-08" db="EMBL/GenBank/DDBJ databases">
        <title>Acidobacteriota in marine sediments use diverse sulfur dissimilation pathways.</title>
        <authorList>
            <person name="Wasmund K."/>
        </authorList>
    </citation>
    <scope>NUCLEOTIDE SEQUENCE [LARGE SCALE GENOMIC DNA]</scope>
    <source>
        <strain evidence="7">MAG AM4</strain>
    </source>
</reference>
<dbReference type="Proteomes" id="UP000648239">
    <property type="component" value="Unassembled WGS sequence"/>
</dbReference>
<dbReference type="EMBL" id="JACXWD010000035">
    <property type="protein sequence ID" value="MBD3868572.1"/>
    <property type="molecule type" value="Genomic_DNA"/>
</dbReference>
<organism evidence="7 8">
    <name type="scientific">Candidatus Polarisedimenticola svalbardensis</name>
    <dbReference type="NCBI Taxonomy" id="2886004"/>
    <lineage>
        <taxon>Bacteria</taxon>
        <taxon>Pseudomonadati</taxon>
        <taxon>Acidobacteriota</taxon>
        <taxon>Candidatus Polarisedimenticolia</taxon>
        <taxon>Candidatus Polarisedimenticolales</taxon>
        <taxon>Candidatus Polarisedimenticolaceae</taxon>
        <taxon>Candidatus Polarisedimenticola</taxon>
    </lineage>
</organism>
<dbReference type="PANTHER" id="PTHR36438">
    <property type="entry name" value="IRON-SULFUR CLUSTER REPAIR PROTEIN YTFE"/>
    <property type="match status" value="1"/>
</dbReference>
<dbReference type="InterPro" id="IPR012312">
    <property type="entry name" value="Hemerythrin-like"/>
</dbReference>
<dbReference type="SUPFAM" id="SSF140683">
    <property type="entry name" value="SP0561-like"/>
    <property type="match status" value="1"/>
</dbReference>
<keyword evidence="5" id="KW-0175">Coiled coil</keyword>
<evidence type="ECO:0000256" key="1">
    <source>
        <dbReference type="ARBA" id="ARBA00004496"/>
    </source>
</evidence>
<dbReference type="CDD" id="cd12108">
    <property type="entry name" value="Hr-like"/>
    <property type="match status" value="1"/>
</dbReference>
<evidence type="ECO:0000259" key="6">
    <source>
        <dbReference type="Pfam" id="PF01814"/>
    </source>
</evidence>
<feature type="domain" description="Hemerythrin-like" evidence="6">
    <location>
        <begin position="79"/>
        <end position="220"/>
    </location>
</feature>
<feature type="coiled-coil region" evidence="5">
    <location>
        <begin position="109"/>
        <end position="140"/>
    </location>
</feature>
<evidence type="ECO:0000256" key="4">
    <source>
        <dbReference type="ARBA" id="ARBA00023004"/>
    </source>
</evidence>
<comment type="subcellular location">
    <subcellularLocation>
        <location evidence="1">Cytoplasm</location>
    </subcellularLocation>
</comment>
<evidence type="ECO:0000313" key="8">
    <source>
        <dbReference type="Proteomes" id="UP000648239"/>
    </source>
</evidence>
<dbReference type="GO" id="GO:0046872">
    <property type="term" value="F:metal ion binding"/>
    <property type="evidence" value="ECO:0007669"/>
    <property type="project" value="UniProtKB-KW"/>
</dbReference>
<dbReference type="Gene3D" id="1.20.120.520">
    <property type="entry name" value="nmb1532 protein domain like"/>
    <property type="match status" value="1"/>
</dbReference>
<evidence type="ECO:0000313" key="7">
    <source>
        <dbReference type="EMBL" id="MBD3868572.1"/>
    </source>
</evidence>
<dbReference type="Pfam" id="PF01814">
    <property type="entry name" value="Hemerythrin"/>
    <property type="match status" value="1"/>
</dbReference>
<dbReference type="InterPro" id="IPR019903">
    <property type="entry name" value="RIC_family"/>
</dbReference>
<gene>
    <name evidence="7" type="primary">ric</name>
    <name evidence="7" type="ORF">IFK94_10655</name>
</gene>
<evidence type="ECO:0000256" key="5">
    <source>
        <dbReference type="SAM" id="Coils"/>
    </source>
</evidence>